<name>A0AAD4Z822_PRUDU</name>
<evidence type="ECO:0000256" key="1">
    <source>
        <dbReference type="SAM" id="MobiDB-lite"/>
    </source>
</evidence>
<dbReference type="AlphaFoldDB" id="A0AAD4Z822"/>
<gene>
    <name evidence="2" type="ORF">L3X38_025496</name>
</gene>
<accession>A0AAD4Z822</accession>
<protein>
    <submittedName>
        <fullName evidence="2">Uncharacterized protein</fullName>
    </submittedName>
</protein>
<feature type="region of interest" description="Disordered" evidence="1">
    <location>
        <begin position="37"/>
        <end position="98"/>
    </location>
</feature>
<feature type="compositionally biased region" description="Low complexity" evidence="1">
    <location>
        <begin position="42"/>
        <end position="74"/>
    </location>
</feature>
<dbReference type="EMBL" id="JAJFAZ020000004">
    <property type="protein sequence ID" value="KAI5335363.1"/>
    <property type="molecule type" value="Genomic_DNA"/>
</dbReference>
<feature type="compositionally biased region" description="Polar residues" evidence="1">
    <location>
        <begin position="88"/>
        <end position="98"/>
    </location>
</feature>
<dbReference type="Proteomes" id="UP001054821">
    <property type="component" value="Chromosome 4"/>
</dbReference>
<reference evidence="2 3" key="1">
    <citation type="journal article" date="2022" name="G3 (Bethesda)">
        <title>Whole-genome sequence and methylome profiling of the almond [Prunus dulcis (Mill.) D.A. Webb] cultivar 'Nonpareil'.</title>
        <authorList>
            <person name="D'Amico-Willman K.M."/>
            <person name="Ouma W.Z."/>
            <person name="Meulia T."/>
            <person name="Sideli G.M."/>
            <person name="Gradziel T.M."/>
            <person name="Fresnedo-Ramirez J."/>
        </authorList>
    </citation>
    <scope>NUCLEOTIDE SEQUENCE [LARGE SCALE GENOMIC DNA]</scope>
    <source>
        <strain evidence="2">Clone GOH B32 T37-40</strain>
    </source>
</reference>
<evidence type="ECO:0000313" key="2">
    <source>
        <dbReference type="EMBL" id="KAI5335363.1"/>
    </source>
</evidence>
<proteinExistence type="predicted"/>
<sequence length="216" mass="23559">MGRVVVPSQRGSTGCFYCSQVGHFKSEFSLLSLGGTARQETGAQQEQGSRGQSQSQSGASSSAARSSSSSGVQSTFRGRGGRHQRGQSGYSTTQGRVFSKQEAQATPDVITYMIPVFGYFAHVLIDPIATHSFIASSFIPLLKKGCVGHLAHIIDTREVTLNLEDVPVVREFLDVIPDNFLGLPPRKKLSLPLNFFQARIQSTKHLIGWHQLNYES</sequence>
<comment type="caution">
    <text evidence="2">The sequence shown here is derived from an EMBL/GenBank/DDBJ whole genome shotgun (WGS) entry which is preliminary data.</text>
</comment>
<keyword evidence="3" id="KW-1185">Reference proteome</keyword>
<evidence type="ECO:0000313" key="3">
    <source>
        <dbReference type="Proteomes" id="UP001054821"/>
    </source>
</evidence>
<organism evidence="2 3">
    <name type="scientific">Prunus dulcis</name>
    <name type="common">Almond</name>
    <name type="synonym">Amygdalus dulcis</name>
    <dbReference type="NCBI Taxonomy" id="3755"/>
    <lineage>
        <taxon>Eukaryota</taxon>
        <taxon>Viridiplantae</taxon>
        <taxon>Streptophyta</taxon>
        <taxon>Embryophyta</taxon>
        <taxon>Tracheophyta</taxon>
        <taxon>Spermatophyta</taxon>
        <taxon>Magnoliopsida</taxon>
        <taxon>eudicotyledons</taxon>
        <taxon>Gunneridae</taxon>
        <taxon>Pentapetalae</taxon>
        <taxon>rosids</taxon>
        <taxon>fabids</taxon>
        <taxon>Rosales</taxon>
        <taxon>Rosaceae</taxon>
        <taxon>Amygdaloideae</taxon>
        <taxon>Amygdaleae</taxon>
        <taxon>Prunus</taxon>
    </lineage>
</organism>
<dbReference type="Pfam" id="PF08284">
    <property type="entry name" value="RVP_2"/>
    <property type="match status" value="1"/>
</dbReference>